<proteinExistence type="predicted"/>
<evidence type="ECO:0000313" key="3">
    <source>
        <dbReference type="Proteomes" id="UP001642483"/>
    </source>
</evidence>
<dbReference type="PANTHER" id="PTHR22739">
    <property type="entry name" value="STRIATED MUSCLE ACTIVATOR OF RHO-DEPENDENT SIGNALING-RELATED"/>
    <property type="match status" value="1"/>
</dbReference>
<evidence type="ECO:0000259" key="1">
    <source>
        <dbReference type="Pfam" id="PF14705"/>
    </source>
</evidence>
<organism evidence="2 3">
    <name type="scientific">Clavelina lepadiformis</name>
    <name type="common">Light-bulb sea squirt</name>
    <name type="synonym">Ascidia lepadiformis</name>
    <dbReference type="NCBI Taxonomy" id="159417"/>
    <lineage>
        <taxon>Eukaryota</taxon>
        <taxon>Metazoa</taxon>
        <taxon>Chordata</taxon>
        <taxon>Tunicata</taxon>
        <taxon>Ascidiacea</taxon>
        <taxon>Aplousobranchia</taxon>
        <taxon>Clavelinidae</taxon>
        <taxon>Clavelina</taxon>
    </lineage>
</organism>
<dbReference type="PANTHER" id="PTHR22739:SF7">
    <property type="entry name" value="EG:152A3.3 PROTEIN-RELATED"/>
    <property type="match status" value="1"/>
</dbReference>
<dbReference type="Proteomes" id="UP001642483">
    <property type="component" value="Unassembled WGS sequence"/>
</dbReference>
<dbReference type="Pfam" id="PF14705">
    <property type="entry name" value="Costars"/>
    <property type="match status" value="1"/>
</dbReference>
<dbReference type="InterPro" id="IPR027817">
    <property type="entry name" value="Costars_dom"/>
</dbReference>
<evidence type="ECO:0000313" key="2">
    <source>
        <dbReference type="EMBL" id="CAK8687120.1"/>
    </source>
</evidence>
<protein>
    <recommendedName>
        <fullName evidence="1">Costars domain-containing protein</fullName>
    </recommendedName>
</protein>
<sequence length="182" mass="21229">MSKETPDREKLVKTCPNDFGVSFLAERWNIKAENFIQQQKTNPFSGRYDGNERLRWIKGAKEYAQPVGLTAERGAKAKRHISKDIEVLCHIIEIMGKPDDNGNICTTFGELFERRSICRYVPDTPRYQIKWLELFSVRESTTWWILLERCSGKDRTTMLLSLCYNEPSCCVSQVYFPRTFSL</sequence>
<feature type="domain" description="Costars" evidence="1">
    <location>
        <begin position="80"/>
        <end position="114"/>
    </location>
</feature>
<gene>
    <name evidence="2" type="ORF">CVLEPA_LOCUS19197</name>
</gene>
<dbReference type="InterPro" id="IPR026111">
    <property type="entry name" value="Abra"/>
</dbReference>
<dbReference type="Gene3D" id="1.10.10.1540">
    <property type="entry name" value="Costar domain"/>
    <property type="match status" value="1"/>
</dbReference>
<dbReference type="InterPro" id="IPR038095">
    <property type="entry name" value="Costars_sf"/>
</dbReference>
<accession>A0ABP0GAH7</accession>
<reference evidence="2 3" key="1">
    <citation type="submission" date="2024-02" db="EMBL/GenBank/DDBJ databases">
        <authorList>
            <person name="Daric V."/>
            <person name="Darras S."/>
        </authorList>
    </citation>
    <scope>NUCLEOTIDE SEQUENCE [LARGE SCALE GENOMIC DNA]</scope>
</reference>
<dbReference type="EMBL" id="CAWYQH010000103">
    <property type="protein sequence ID" value="CAK8687120.1"/>
    <property type="molecule type" value="Genomic_DNA"/>
</dbReference>
<name>A0ABP0GAH7_CLALP</name>
<comment type="caution">
    <text evidence="2">The sequence shown here is derived from an EMBL/GenBank/DDBJ whole genome shotgun (WGS) entry which is preliminary data.</text>
</comment>
<keyword evidence="3" id="KW-1185">Reference proteome</keyword>